<feature type="region of interest" description="Disordered" evidence="4">
    <location>
        <begin position="874"/>
        <end position="927"/>
    </location>
</feature>
<feature type="compositionally biased region" description="Basic and acidic residues" evidence="4">
    <location>
        <begin position="563"/>
        <end position="585"/>
    </location>
</feature>
<feature type="region of interest" description="Disordered" evidence="4">
    <location>
        <begin position="1051"/>
        <end position="1126"/>
    </location>
</feature>
<dbReference type="InterPro" id="IPR018834">
    <property type="entry name" value="DNA/RNA-bd_Est1-type"/>
</dbReference>
<name>A0A6G0IGR4_LARCR</name>
<feature type="domain" description="Telomerase activating protein Est1-like N-terminal" evidence="6">
    <location>
        <begin position="54"/>
        <end position="167"/>
    </location>
</feature>
<evidence type="ECO:0000313" key="7">
    <source>
        <dbReference type="EMBL" id="KAE8290432.1"/>
    </source>
</evidence>
<sequence>MNLCSQYLRQAEALKADMTDSKLGAAEVWTSRQALQDLYQKMLVTDLEYALDKKVEQDLWNHAFKNQITTLQSQAKNRANPNRSEVQANLSLFLEAASGFYTQLLQELCTVFNVDLPCRVKSSQLGIISNKQIRTSAIVTPQPSSCSYICQHCLVHLGDIARYRNQTSQAESYYRHAAQLVPSNGQPIAVKFPFPAASTNLQKALSKALESRDEVKTKWSVSDFIRAFIKFHGHVYLSKSLDKLDVLRERLEEQFQRLILQKAFSSQQLVHITVINLFELHHLRDLTADGSEQSYSSEQQISWYQLLGLFMSFLGVMCSRALLNKNRGEEIMGECPLPAIKVSLDWLKLRPSVFHEAAVDKRHHIWPWLVSILNSFQPKEDDVSCSSVTPLPEEFELQGFLALRPALRLLDFTKGHQGILVDRDGLPVHTRHQRLISLGKWVADNQPGLIQCRVSEDGLLVFITDIPEQAIEEPQEKEAPVLQESSNGEQTANDGGNSGLKSVLSAGKTQSSWPDSSDRPVVTFKENIKPREQSREQTRNHHLKDSSKERRDFTKGNGAAGKGEPKRDGKRKSELKKPGHDKSADPGKQVKAQTELRKTPVSEAKKTPVTQTQTTCSSQFIPIHHPGAFPPLPSRPGFPPSAYVIPPPVAFPGLQVNPGFTFPTGVSVPGPFLQPGVHTQAGTQAGKQSHIPYSQQRPSGPGPGQGPGSSGQGPGPMNQGPSQGQQPQTQPPSQQALQQSVQLQVQAMSQQQQSPTKPVQQVGMGKSPPHHPGLQQYMQVQDQPAQMWNQAPAALQKISPMQMSMKQPQQQQQQQAFYMAAQDPLKLYEHQMQASAQPPLPNMDKKMKYPNVKVSDYYWEPSYRIGDGLAVMADRMKRPPPGGICPEQDPSAGPRGPPFELPNQTRMESGPEVISQSSSLLPMSGFPMQEYNQNSIFSQAYGKNLPPSSKPDAPMMHQEPSLYSLFEGTPWSPSLPASSDHSTPASQSPHSSNPSSLPSSPPTHNHGAMPFSNFGPIGTPDSRDRRVVDRWKADKTGAVSGFGLDYLPAAASAASDSSWHPSGPTGSSWTNQESPMEESSSTVLLDSLKSIWSSSMMQPGPSALEQLLLQQKQKQQRGHGAMNPPH</sequence>
<dbReference type="PANTHER" id="PTHR15696">
    <property type="entry name" value="SMG-7 SUPPRESSOR WITH MORPHOLOGICAL EFFECT ON GENITALIA PROTEIN 7"/>
    <property type="match status" value="1"/>
</dbReference>
<feature type="region of interest" description="Disordered" evidence="4">
    <location>
        <begin position="939"/>
        <end position="1034"/>
    </location>
</feature>
<dbReference type="InterPro" id="IPR011990">
    <property type="entry name" value="TPR-like_helical_dom_sf"/>
</dbReference>
<evidence type="ECO:0000313" key="8">
    <source>
        <dbReference type="Proteomes" id="UP000424527"/>
    </source>
</evidence>
<feature type="compositionally biased region" description="Basic and acidic residues" evidence="4">
    <location>
        <begin position="594"/>
        <end position="606"/>
    </location>
</feature>
<feature type="compositionally biased region" description="Low complexity" evidence="4">
    <location>
        <begin position="984"/>
        <end position="998"/>
    </location>
</feature>
<accession>A0A6G0IGR4</accession>
<dbReference type="AlphaFoldDB" id="A0A6G0IGR4"/>
<feature type="compositionally biased region" description="Polar residues" evidence="4">
    <location>
        <begin position="1064"/>
        <end position="1097"/>
    </location>
</feature>
<feature type="compositionally biased region" description="Polar residues" evidence="4">
    <location>
        <begin position="608"/>
        <end position="620"/>
    </location>
</feature>
<evidence type="ECO:0000256" key="4">
    <source>
        <dbReference type="SAM" id="MobiDB-lite"/>
    </source>
</evidence>
<dbReference type="EMBL" id="REGW02000010">
    <property type="protein sequence ID" value="KAE8290432.1"/>
    <property type="molecule type" value="Genomic_DNA"/>
</dbReference>
<proteinExistence type="predicted"/>
<evidence type="ECO:0000256" key="3">
    <source>
        <dbReference type="SAM" id="Coils"/>
    </source>
</evidence>
<reference evidence="7 8" key="1">
    <citation type="submission" date="2019-07" db="EMBL/GenBank/DDBJ databases">
        <title>Chromosome genome assembly for large yellow croaker.</title>
        <authorList>
            <person name="Xiao S."/>
        </authorList>
    </citation>
    <scope>NUCLEOTIDE SEQUENCE [LARGE SCALE GENOMIC DNA]</scope>
    <source>
        <strain evidence="7">JMULYC20181020</strain>
        <tissue evidence="7">Muscle</tissue>
    </source>
</reference>
<dbReference type="GO" id="GO:0070034">
    <property type="term" value="F:telomerase RNA binding"/>
    <property type="evidence" value="ECO:0007669"/>
    <property type="project" value="TreeGrafter"/>
</dbReference>
<feature type="region of interest" description="Disordered" evidence="4">
    <location>
        <begin position="472"/>
        <end position="646"/>
    </location>
</feature>
<evidence type="ECO:0000259" key="5">
    <source>
        <dbReference type="Pfam" id="PF10373"/>
    </source>
</evidence>
<keyword evidence="1 2" id="KW-0866">Nonsense-mediated mRNA decay</keyword>
<comment type="function">
    <text evidence="2">Plays a role in nonsense-mediated mRNA decay.</text>
</comment>
<organism evidence="7 8">
    <name type="scientific">Larimichthys crocea</name>
    <name type="common">Large yellow croaker</name>
    <name type="synonym">Pseudosciaena crocea</name>
    <dbReference type="NCBI Taxonomy" id="215358"/>
    <lineage>
        <taxon>Eukaryota</taxon>
        <taxon>Metazoa</taxon>
        <taxon>Chordata</taxon>
        <taxon>Craniata</taxon>
        <taxon>Vertebrata</taxon>
        <taxon>Euteleostomi</taxon>
        <taxon>Actinopterygii</taxon>
        <taxon>Neopterygii</taxon>
        <taxon>Teleostei</taxon>
        <taxon>Neoteleostei</taxon>
        <taxon>Acanthomorphata</taxon>
        <taxon>Eupercaria</taxon>
        <taxon>Sciaenidae</taxon>
        <taxon>Larimichthys</taxon>
    </lineage>
</organism>
<dbReference type="InterPro" id="IPR045153">
    <property type="entry name" value="Est1/Ebs1-like"/>
</dbReference>
<feature type="compositionally biased region" description="Polar residues" evidence="4">
    <location>
        <begin position="483"/>
        <end position="495"/>
    </location>
</feature>
<feature type="compositionally biased region" description="Polar residues" evidence="4">
    <location>
        <begin position="680"/>
        <end position="693"/>
    </location>
</feature>
<keyword evidence="8" id="KW-1185">Reference proteome</keyword>
<dbReference type="Pfam" id="PF10373">
    <property type="entry name" value="EST1_DNA_bind"/>
    <property type="match status" value="1"/>
</dbReference>
<dbReference type="SUPFAM" id="SSF48452">
    <property type="entry name" value="TPR-like"/>
    <property type="match status" value="1"/>
</dbReference>
<evidence type="ECO:0000256" key="1">
    <source>
        <dbReference type="ARBA" id="ARBA00023161"/>
    </source>
</evidence>
<feature type="compositionally biased region" description="Low complexity" evidence="4">
    <location>
        <begin position="715"/>
        <end position="762"/>
    </location>
</feature>
<feature type="domain" description="DNA/RNA-binding" evidence="5">
    <location>
        <begin position="188"/>
        <end position="405"/>
    </location>
</feature>
<feature type="compositionally biased region" description="Gly residues" evidence="4">
    <location>
        <begin position="702"/>
        <end position="714"/>
    </location>
</feature>
<protein>
    <recommendedName>
        <fullName evidence="2">Nonsense-mediated mRNA decay factor</fullName>
    </recommendedName>
</protein>
<evidence type="ECO:0000256" key="2">
    <source>
        <dbReference type="RuleBase" id="RU369098"/>
    </source>
</evidence>
<feature type="compositionally biased region" description="Basic and acidic residues" evidence="4">
    <location>
        <begin position="1021"/>
        <end position="1034"/>
    </location>
</feature>
<keyword evidence="3" id="KW-0175">Coiled coil</keyword>
<dbReference type="GO" id="GO:0000184">
    <property type="term" value="P:nuclear-transcribed mRNA catabolic process, nonsense-mediated decay"/>
    <property type="evidence" value="ECO:0007669"/>
    <property type="project" value="UniProtKB-KW"/>
</dbReference>
<dbReference type="Pfam" id="PF10374">
    <property type="entry name" value="EST1"/>
    <property type="match status" value="1"/>
</dbReference>
<dbReference type="GO" id="GO:0005697">
    <property type="term" value="C:telomerase holoenzyme complex"/>
    <property type="evidence" value="ECO:0007669"/>
    <property type="project" value="TreeGrafter"/>
</dbReference>
<feature type="region of interest" description="Disordered" evidence="4">
    <location>
        <begin position="673"/>
        <end position="774"/>
    </location>
</feature>
<dbReference type="Proteomes" id="UP000424527">
    <property type="component" value="Unassembled WGS sequence"/>
</dbReference>
<feature type="coiled-coil region" evidence="3">
    <location>
        <begin position="241"/>
        <end position="268"/>
    </location>
</feature>
<feature type="compositionally biased region" description="Pro residues" evidence="4">
    <location>
        <begin position="628"/>
        <end position="646"/>
    </location>
</feature>
<comment type="subcellular location">
    <subcellularLocation>
        <location evidence="2">Nucleus</location>
    </subcellularLocation>
</comment>
<dbReference type="PANTHER" id="PTHR15696:SF5">
    <property type="entry name" value="NONSENSE-MEDIATED MRNA DECAY FACTOR SMG7"/>
    <property type="match status" value="1"/>
</dbReference>
<gene>
    <name evidence="7" type="ORF">D5F01_LYC10005</name>
</gene>
<comment type="caution">
    <text evidence="7">The sequence shown here is derived from an EMBL/GenBank/DDBJ whole genome shotgun (WGS) entry which is preliminary data.</text>
</comment>
<evidence type="ECO:0000259" key="6">
    <source>
        <dbReference type="Pfam" id="PF10374"/>
    </source>
</evidence>
<dbReference type="GO" id="GO:0042162">
    <property type="term" value="F:telomeric DNA binding"/>
    <property type="evidence" value="ECO:0007669"/>
    <property type="project" value="TreeGrafter"/>
</dbReference>
<dbReference type="InterPro" id="IPR019458">
    <property type="entry name" value="Est1-like_N"/>
</dbReference>
<feature type="compositionally biased region" description="Basic and acidic residues" evidence="4">
    <location>
        <begin position="526"/>
        <end position="554"/>
    </location>
</feature>
<feature type="compositionally biased region" description="Polar residues" evidence="4">
    <location>
        <begin position="971"/>
        <end position="983"/>
    </location>
</feature>
<keyword evidence="2" id="KW-0539">Nucleus</keyword>
<dbReference type="Gene3D" id="1.25.40.10">
    <property type="entry name" value="Tetratricopeptide repeat domain"/>
    <property type="match status" value="1"/>
</dbReference>